<evidence type="ECO:0008006" key="9">
    <source>
        <dbReference type="Google" id="ProtNLM"/>
    </source>
</evidence>
<dbReference type="AlphaFoldDB" id="A0A913Z7V6"/>
<keyword evidence="5" id="KW-0472">Membrane</keyword>
<evidence type="ECO:0000313" key="7">
    <source>
        <dbReference type="EnsemblMetazoa" id="XP_038046930.1"/>
    </source>
</evidence>
<dbReference type="InterPro" id="IPR050271">
    <property type="entry name" value="UDP-glycosyltransferase"/>
</dbReference>
<dbReference type="GeneID" id="119721105"/>
<feature type="chain" id="PRO_5036766466" description="UDP-glucuronosyltransferase" evidence="6">
    <location>
        <begin position="23"/>
        <end position="549"/>
    </location>
</feature>
<keyword evidence="5" id="KW-0812">Transmembrane</keyword>
<keyword evidence="2 4" id="KW-0328">Glycosyltransferase</keyword>
<dbReference type="InterPro" id="IPR002213">
    <property type="entry name" value="UDP_glucos_trans"/>
</dbReference>
<dbReference type="InterPro" id="IPR035595">
    <property type="entry name" value="UDP_glycos_trans_CS"/>
</dbReference>
<dbReference type="SUPFAM" id="SSF53756">
    <property type="entry name" value="UDP-Glycosyltransferase/glycogen phosphorylase"/>
    <property type="match status" value="1"/>
</dbReference>
<evidence type="ECO:0000256" key="2">
    <source>
        <dbReference type="ARBA" id="ARBA00022676"/>
    </source>
</evidence>
<dbReference type="OrthoDB" id="5835829at2759"/>
<evidence type="ECO:0000256" key="4">
    <source>
        <dbReference type="RuleBase" id="RU003718"/>
    </source>
</evidence>
<dbReference type="PROSITE" id="PS00375">
    <property type="entry name" value="UDPGT"/>
    <property type="match status" value="1"/>
</dbReference>
<dbReference type="GO" id="GO:0008194">
    <property type="term" value="F:UDP-glycosyltransferase activity"/>
    <property type="evidence" value="ECO:0007669"/>
    <property type="project" value="InterPro"/>
</dbReference>
<evidence type="ECO:0000256" key="3">
    <source>
        <dbReference type="ARBA" id="ARBA00022679"/>
    </source>
</evidence>
<dbReference type="RefSeq" id="XP_038046930.1">
    <property type="nucleotide sequence ID" value="XM_038191002.1"/>
</dbReference>
<dbReference type="OMA" id="GANAYLC"/>
<dbReference type="Pfam" id="PF00201">
    <property type="entry name" value="UDPGT"/>
    <property type="match status" value="1"/>
</dbReference>
<evidence type="ECO:0000256" key="1">
    <source>
        <dbReference type="ARBA" id="ARBA00009995"/>
    </source>
</evidence>
<feature type="transmembrane region" description="Helical" evidence="5">
    <location>
        <begin position="513"/>
        <end position="540"/>
    </location>
</feature>
<keyword evidence="6" id="KW-0732">Signal</keyword>
<dbReference type="Proteomes" id="UP000887568">
    <property type="component" value="Unplaced"/>
</dbReference>
<reference evidence="7" key="1">
    <citation type="submission" date="2022-11" db="UniProtKB">
        <authorList>
            <consortium name="EnsemblMetazoa"/>
        </authorList>
    </citation>
    <scope>IDENTIFICATION</scope>
</reference>
<proteinExistence type="inferred from homology"/>
<keyword evidence="5" id="KW-1133">Transmembrane helix</keyword>
<sequence>MSSTIATVRLVLIGCLLVPAVGAKIEGDESTSRRYKFLYYGPMVNGSHYSNMRASAKVLVQRGHKVVYLMSESGSTGETTDSEFFSFVVFNSSYSRQNRIDMYRDLTNAVMKRPMVHFFDPLIVGIEGNLTGEFSLFGSYAYECDYLLGDSVTMKRLRAERFDMVVGDAFDHCTPLISQALDVPFVSFSSFFAVPTKHGHISGLPIDPSYMPERLLGFTDRMTFLQRVQNYLAYHYDDFIFSLSFHDYDKLKIKHNIRPELSTYESKKQASLFLFLGSFGLEFARPMQPNTVYVLHSAGLGSNQTIEADVADFLDTAPNGVVLFSLGTYVYFRERERAQLFVDGFAKLPHRVLWQAKRDLPSGVELSKNIKIVKWLPLPTIMEHPNVMVYVSQGGAPSTYEAMWAGLPIVGIPFFEDQADNILRVVDRGAGLSLDFASLTSDILAETVSKVITGPKFQSNARRVSLILRDLQTSSPPLETAAHWILHVTKFGGEHLRPAVQDLNYIQRNLLDVYVFLFAILAVILGANAYLCFCCCKYLFAKKSHPKME</sequence>
<dbReference type="FunFam" id="3.40.50.2000:FF:000021">
    <property type="entry name" value="UDP-glucuronosyltransferase"/>
    <property type="match status" value="1"/>
</dbReference>
<protein>
    <recommendedName>
        <fullName evidence="9">UDP-glucuronosyltransferase</fullName>
    </recommendedName>
</protein>
<dbReference type="CDD" id="cd03784">
    <property type="entry name" value="GT1_Gtf-like"/>
    <property type="match status" value="1"/>
</dbReference>
<keyword evidence="3 4" id="KW-0808">Transferase</keyword>
<keyword evidence="8" id="KW-1185">Reference proteome</keyword>
<dbReference type="PANTHER" id="PTHR48043">
    <property type="entry name" value="EG:EG0003.4 PROTEIN-RELATED"/>
    <property type="match status" value="1"/>
</dbReference>
<dbReference type="PANTHER" id="PTHR48043:SF145">
    <property type="entry name" value="FI06409P-RELATED"/>
    <property type="match status" value="1"/>
</dbReference>
<organism evidence="7 8">
    <name type="scientific">Patiria miniata</name>
    <name type="common">Bat star</name>
    <name type="synonym">Asterina miniata</name>
    <dbReference type="NCBI Taxonomy" id="46514"/>
    <lineage>
        <taxon>Eukaryota</taxon>
        <taxon>Metazoa</taxon>
        <taxon>Echinodermata</taxon>
        <taxon>Eleutherozoa</taxon>
        <taxon>Asterozoa</taxon>
        <taxon>Asteroidea</taxon>
        <taxon>Valvatacea</taxon>
        <taxon>Valvatida</taxon>
        <taxon>Asterinidae</taxon>
        <taxon>Patiria</taxon>
    </lineage>
</organism>
<comment type="similarity">
    <text evidence="1 4">Belongs to the UDP-glycosyltransferase family.</text>
</comment>
<accession>A0A913Z7V6</accession>
<name>A0A913Z7V6_PATMI</name>
<evidence type="ECO:0000256" key="6">
    <source>
        <dbReference type="SAM" id="SignalP"/>
    </source>
</evidence>
<dbReference type="EnsemblMetazoa" id="XM_038191002.1">
    <property type="protein sequence ID" value="XP_038046930.1"/>
    <property type="gene ID" value="LOC119721105"/>
</dbReference>
<dbReference type="Gene3D" id="3.40.50.2000">
    <property type="entry name" value="Glycogen Phosphorylase B"/>
    <property type="match status" value="2"/>
</dbReference>
<feature type="signal peptide" evidence="6">
    <location>
        <begin position="1"/>
        <end position="22"/>
    </location>
</feature>
<evidence type="ECO:0000313" key="8">
    <source>
        <dbReference type="Proteomes" id="UP000887568"/>
    </source>
</evidence>
<evidence type="ECO:0000256" key="5">
    <source>
        <dbReference type="SAM" id="Phobius"/>
    </source>
</evidence>